<evidence type="ECO:0000256" key="2">
    <source>
        <dbReference type="ARBA" id="ARBA00009677"/>
    </source>
</evidence>
<keyword evidence="12" id="KW-0282">Flagellum</keyword>
<organism evidence="12 13">
    <name type="scientific">Massilia violaceinigra</name>
    <dbReference type="NCBI Taxonomy" id="2045208"/>
    <lineage>
        <taxon>Bacteria</taxon>
        <taxon>Pseudomonadati</taxon>
        <taxon>Pseudomonadota</taxon>
        <taxon>Betaproteobacteria</taxon>
        <taxon>Burkholderiales</taxon>
        <taxon>Oxalobacteraceae</taxon>
        <taxon>Telluria group</taxon>
        <taxon>Massilia</taxon>
    </lineage>
</organism>
<dbReference type="PROSITE" id="PS00588">
    <property type="entry name" value="FLAGELLA_BB_ROD"/>
    <property type="match status" value="1"/>
</dbReference>
<keyword evidence="13" id="KW-1185">Reference proteome</keyword>
<dbReference type="Proteomes" id="UP000229897">
    <property type="component" value="Chromosome"/>
</dbReference>
<dbReference type="Pfam" id="PF00460">
    <property type="entry name" value="Flg_bb_rod"/>
    <property type="match status" value="1"/>
</dbReference>
<dbReference type="InterPro" id="IPR012834">
    <property type="entry name" value="FlgG_G_neg"/>
</dbReference>
<dbReference type="InterPro" id="IPR001444">
    <property type="entry name" value="Flag_bb_rod_N"/>
</dbReference>
<evidence type="ECO:0000256" key="6">
    <source>
        <dbReference type="ARBA" id="ARBA00032912"/>
    </source>
</evidence>
<name>A0A2D2DH58_9BURK</name>
<dbReference type="EMBL" id="CP024608">
    <property type="protein sequence ID" value="ATQ74313.1"/>
    <property type="molecule type" value="Genomic_DNA"/>
</dbReference>
<dbReference type="InterPro" id="IPR010930">
    <property type="entry name" value="Flg_bb/hook_C_dom"/>
</dbReference>
<comment type="subunit">
    <text evidence="5 8">The basal body constitutes a major portion of the flagellar organelle and consists of four rings (L,P,S, and M) mounted on a central rod. The rod consists of about 26 subunits of FlgG in the distal portion, and FlgB, FlgC and FlgF are thought to build up the proximal portion of the rod with about 6 subunits each.</text>
</comment>
<dbReference type="InterPro" id="IPR037925">
    <property type="entry name" value="FlgE/F/G-like"/>
</dbReference>
<evidence type="ECO:0000256" key="7">
    <source>
        <dbReference type="NCBIfam" id="TIGR02488"/>
    </source>
</evidence>
<dbReference type="RefSeq" id="WP_099874298.1">
    <property type="nucleotide sequence ID" value="NZ_CP024608.1"/>
</dbReference>
<evidence type="ECO:0000313" key="12">
    <source>
        <dbReference type="EMBL" id="ATQ74313.1"/>
    </source>
</evidence>
<feature type="domain" description="Flagellar basal-body/hook protein C-terminal" evidence="10">
    <location>
        <begin position="212"/>
        <end position="257"/>
    </location>
</feature>
<dbReference type="NCBIfam" id="TIGR03506">
    <property type="entry name" value="FlgEFG_subfam"/>
    <property type="match status" value="2"/>
</dbReference>
<comment type="subcellular location">
    <subcellularLocation>
        <location evidence="1 8">Bacterial flagellum basal body</location>
    </subcellularLocation>
</comment>
<reference evidence="12" key="1">
    <citation type="submission" date="2017-10" db="EMBL/GenBank/DDBJ databases">
        <title>Massilia psychrophilum sp. nov., a novel purple-pigmented bacterium isolated from Tianshan glacier, Xinjiang Municipality, China.</title>
        <authorList>
            <person name="Wang H."/>
        </authorList>
    </citation>
    <scope>NUCLEOTIDE SEQUENCE [LARGE SCALE GENOMIC DNA]</scope>
    <source>
        <strain evidence="12">B2</strain>
    </source>
</reference>
<dbReference type="InterPro" id="IPR019776">
    <property type="entry name" value="Flagellar_basal_body_rod_CS"/>
</dbReference>
<evidence type="ECO:0000256" key="4">
    <source>
        <dbReference type="ARBA" id="ARBA00023143"/>
    </source>
</evidence>
<evidence type="ECO:0000256" key="3">
    <source>
        <dbReference type="ARBA" id="ARBA00017948"/>
    </source>
</evidence>
<keyword evidence="12" id="KW-0969">Cilium</keyword>
<dbReference type="OrthoDB" id="9804559at2"/>
<protein>
    <recommendedName>
        <fullName evidence="3 7">Flagellar basal-body rod protein FlgG</fullName>
    </recommendedName>
    <alternativeName>
        <fullName evidence="6 8">Distal rod protein</fullName>
    </alternativeName>
</protein>
<dbReference type="PANTHER" id="PTHR30435:SF19">
    <property type="entry name" value="FLAGELLAR BASAL-BODY ROD PROTEIN FLGG"/>
    <property type="match status" value="1"/>
</dbReference>
<feature type="domain" description="Flagellar basal body rod protein N-terminal" evidence="9">
    <location>
        <begin position="5"/>
        <end position="35"/>
    </location>
</feature>
<dbReference type="Pfam" id="PF22692">
    <property type="entry name" value="LlgE_F_G_D1"/>
    <property type="match status" value="1"/>
</dbReference>
<evidence type="ECO:0000313" key="13">
    <source>
        <dbReference type="Proteomes" id="UP000229897"/>
    </source>
</evidence>
<evidence type="ECO:0000259" key="11">
    <source>
        <dbReference type="Pfam" id="PF22692"/>
    </source>
</evidence>
<keyword evidence="12" id="KW-0966">Cell projection</keyword>
<dbReference type="NCBIfam" id="TIGR02488">
    <property type="entry name" value="flgG_G_neg"/>
    <property type="match status" value="1"/>
</dbReference>
<gene>
    <name evidence="12" type="primary">flgG</name>
    <name evidence="12" type="ORF">CR152_07180</name>
</gene>
<dbReference type="Pfam" id="PF06429">
    <property type="entry name" value="Flg_bbr_C"/>
    <property type="match status" value="1"/>
</dbReference>
<dbReference type="GO" id="GO:0071978">
    <property type="term" value="P:bacterial-type flagellum-dependent swarming motility"/>
    <property type="evidence" value="ECO:0007669"/>
    <property type="project" value="TreeGrafter"/>
</dbReference>
<dbReference type="PANTHER" id="PTHR30435">
    <property type="entry name" value="FLAGELLAR PROTEIN"/>
    <property type="match status" value="1"/>
</dbReference>
<dbReference type="SUPFAM" id="SSF117143">
    <property type="entry name" value="Flagellar hook protein flgE"/>
    <property type="match status" value="1"/>
</dbReference>
<accession>A0A2D2DH58</accession>
<evidence type="ECO:0000256" key="1">
    <source>
        <dbReference type="ARBA" id="ARBA00004117"/>
    </source>
</evidence>
<feature type="domain" description="Flagellar hook protein FlgE/F/G-like D1" evidence="11">
    <location>
        <begin position="93"/>
        <end position="155"/>
    </location>
</feature>
<comment type="similarity">
    <text evidence="2 8">Belongs to the flagella basal body rod proteins family.</text>
</comment>
<evidence type="ECO:0000259" key="9">
    <source>
        <dbReference type="Pfam" id="PF00460"/>
    </source>
</evidence>
<keyword evidence="4 8" id="KW-0975">Bacterial flagellum</keyword>
<dbReference type="AlphaFoldDB" id="A0A2D2DH58"/>
<evidence type="ECO:0000256" key="8">
    <source>
        <dbReference type="RuleBase" id="RU362116"/>
    </source>
</evidence>
<proteinExistence type="inferred from homology"/>
<sequence>MNDSLYIAATGMHMQQKNVDTISNNLANVNTPGFKKGKVSFEDLVYRDMGGATSAIEAGGQRLWQGSGVAMSAILKSFVAGQLKKTDLPLDVAIEGDGFFEVVAQEGVSAFSRGGSLMVDKDGFLATSGGQILKPAIHIGLDAKEISIKPDGRVLVRTRDGGDSLEAGRIELVRFSDTTGLTPIGGNLYKPTERSGDPIYGRAGDEGVGTLAQGFVEGSNVNLVDEMVDLMVAQRAYESSVKIIQASDEMLAMSNNLRK</sequence>
<dbReference type="InterPro" id="IPR053967">
    <property type="entry name" value="LlgE_F_G-like_D1"/>
</dbReference>
<dbReference type="KEGG" id="mass:CR152_07180"/>
<dbReference type="GO" id="GO:0009426">
    <property type="term" value="C:bacterial-type flagellum basal body, distal rod"/>
    <property type="evidence" value="ECO:0007669"/>
    <property type="project" value="UniProtKB-UniRule"/>
</dbReference>
<evidence type="ECO:0000259" key="10">
    <source>
        <dbReference type="Pfam" id="PF06429"/>
    </source>
</evidence>
<dbReference type="InterPro" id="IPR020013">
    <property type="entry name" value="Flagellar_FlgE/F/G"/>
</dbReference>
<evidence type="ECO:0000256" key="5">
    <source>
        <dbReference type="ARBA" id="ARBA00025933"/>
    </source>
</evidence>